<dbReference type="InterPro" id="IPR045916">
    <property type="entry name" value="DUF5777"/>
</dbReference>
<evidence type="ECO:0000256" key="1">
    <source>
        <dbReference type="SAM" id="SignalP"/>
    </source>
</evidence>
<dbReference type="Pfam" id="PF19089">
    <property type="entry name" value="DUF5777"/>
    <property type="match status" value="1"/>
</dbReference>
<name>A0A9X2BE35_9SPHI</name>
<organism evidence="3 4">
    <name type="scientific">Mucilaginibacter straminoryzae</name>
    <dbReference type="NCBI Taxonomy" id="2932774"/>
    <lineage>
        <taxon>Bacteria</taxon>
        <taxon>Pseudomonadati</taxon>
        <taxon>Bacteroidota</taxon>
        <taxon>Sphingobacteriia</taxon>
        <taxon>Sphingobacteriales</taxon>
        <taxon>Sphingobacteriaceae</taxon>
        <taxon>Mucilaginibacter</taxon>
    </lineage>
</organism>
<dbReference type="Proteomes" id="UP001139450">
    <property type="component" value="Unassembled WGS sequence"/>
</dbReference>
<reference evidence="3" key="1">
    <citation type="submission" date="2022-04" db="EMBL/GenBank/DDBJ databases">
        <title>Mucilaginibacter sp. RS28 isolated from freshwater.</title>
        <authorList>
            <person name="Ko S.-R."/>
        </authorList>
    </citation>
    <scope>NUCLEOTIDE SEQUENCE</scope>
    <source>
        <strain evidence="3">RS28</strain>
    </source>
</reference>
<keyword evidence="4" id="KW-1185">Reference proteome</keyword>
<evidence type="ECO:0000259" key="2">
    <source>
        <dbReference type="Pfam" id="PF19089"/>
    </source>
</evidence>
<gene>
    <name evidence="3" type="ORF">MUY27_14840</name>
</gene>
<comment type="caution">
    <text evidence="3">The sequence shown here is derived from an EMBL/GenBank/DDBJ whole genome shotgun (WGS) entry which is preliminary data.</text>
</comment>
<dbReference type="AlphaFoldDB" id="A0A9X2BE35"/>
<protein>
    <submittedName>
        <fullName evidence="3">DUF5777 family beta-barrel protein</fullName>
    </submittedName>
</protein>
<accession>A0A9X2BE35</accession>
<dbReference type="RefSeq" id="WP_245131150.1">
    <property type="nucleotide sequence ID" value="NZ_JALJEJ010000007.1"/>
</dbReference>
<feature type="domain" description="DUF5777" evidence="2">
    <location>
        <begin position="50"/>
        <end position="303"/>
    </location>
</feature>
<feature type="chain" id="PRO_5040846441" evidence="1">
    <location>
        <begin position="21"/>
        <end position="314"/>
    </location>
</feature>
<dbReference type="EMBL" id="JALJEJ010000007">
    <property type="protein sequence ID" value="MCJ8210993.1"/>
    <property type="molecule type" value="Genomic_DNA"/>
</dbReference>
<evidence type="ECO:0000313" key="4">
    <source>
        <dbReference type="Proteomes" id="UP001139450"/>
    </source>
</evidence>
<keyword evidence="1" id="KW-0732">Signal</keyword>
<evidence type="ECO:0000313" key="3">
    <source>
        <dbReference type="EMBL" id="MCJ8210993.1"/>
    </source>
</evidence>
<feature type="signal peptide" evidence="1">
    <location>
        <begin position="1"/>
        <end position="20"/>
    </location>
</feature>
<sequence length="314" mass="34995">MKIKLLAATVLLLAMQQTYAQKTAKDSSSTDSLMKSLSSDDKAEPVTAAFKSTMLILTPTTETIKKKNLNFMVVHRFGDIAGSQGGGKTLWGLDNSSDIYIGFEYGLTDNLDIDFGRSKYEQLINLGLKYNFLQQTTDGSVPVAMTIIGQTGLKPYHVTTTVFDDYTNRLNYFAQLILSRKFSSRLSLEVAPSFTRNNLPYPFLVGNGNNIFSLTAAGRLKLTKRMGVVVDYVHPFSHFRRNSNSPKFYNPLGVGIEMETGGHVFTLNFTNAQAISPMNYISDTESSWTKGQYRLGFTITRVFDLNGKHKGTYK</sequence>
<proteinExistence type="predicted"/>